<evidence type="ECO:0000259" key="6">
    <source>
        <dbReference type="PROSITE" id="PS50011"/>
    </source>
</evidence>
<proteinExistence type="predicted"/>
<dbReference type="Pfam" id="PF00069">
    <property type="entry name" value="Pkinase"/>
    <property type="match status" value="1"/>
</dbReference>
<evidence type="ECO:0000313" key="8">
    <source>
        <dbReference type="Proteomes" id="UP001470230"/>
    </source>
</evidence>
<dbReference type="InterPro" id="IPR017441">
    <property type="entry name" value="Protein_kinase_ATP_BS"/>
</dbReference>
<keyword evidence="1" id="KW-0808">Transferase</keyword>
<feature type="compositionally biased region" description="Basic and acidic residues" evidence="5">
    <location>
        <begin position="312"/>
        <end position="321"/>
    </location>
</feature>
<accession>A0ABR2I5S8</accession>
<dbReference type="EMBL" id="JAPFFF010000019">
    <property type="protein sequence ID" value="KAK8857818.1"/>
    <property type="molecule type" value="Genomic_DNA"/>
</dbReference>
<evidence type="ECO:0000256" key="2">
    <source>
        <dbReference type="ARBA" id="ARBA00022741"/>
    </source>
</evidence>
<comment type="caution">
    <text evidence="7">The sequence shown here is derived from an EMBL/GenBank/DDBJ whole genome shotgun (WGS) entry which is preliminary data.</text>
</comment>
<dbReference type="SMART" id="SM00220">
    <property type="entry name" value="S_TKc"/>
    <property type="match status" value="1"/>
</dbReference>
<keyword evidence="2 4" id="KW-0547">Nucleotide-binding</keyword>
<dbReference type="PROSITE" id="PS00107">
    <property type="entry name" value="PROTEIN_KINASE_ATP"/>
    <property type="match status" value="1"/>
</dbReference>
<dbReference type="PROSITE" id="PS00108">
    <property type="entry name" value="PROTEIN_KINASE_ST"/>
    <property type="match status" value="1"/>
</dbReference>
<dbReference type="Gene3D" id="1.10.510.10">
    <property type="entry name" value="Transferase(Phosphotransferase) domain 1"/>
    <property type="match status" value="1"/>
</dbReference>
<dbReference type="InterPro" id="IPR050167">
    <property type="entry name" value="Ser_Thr_protein_kinase"/>
</dbReference>
<dbReference type="InterPro" id="IPR000719">
    <property type="entry name" value="Prot_kinase_dom"/>
</dbReference>
<keyword evidence="3 4" id="KW-0067">ATP-binding</keyword>
<feature type="compositionally biased region" description="Polar residues" evidence="5">
    <location>
        <begin position="323"/>
        <end position="336"/>
    </location>
</feature>
<dbReference type="PANTHER" id="PTHR23257">
    <property type="entry name" value="SERINE-THREONINE PROTEIN KINASE"/>
    <property type="match status" value="1"/>
</dbReference>
<dbReference type="CDD" id="cd13999">
    <property type="entry name" value="STKc_MAP3K-like"/>
    <property type="match status" value="1"/>
</dbReference>
<evidence type="ECO:0000313" key="7">
    <source>
        <dbReference type="EMBL" id="KAK8857818.1"/>
    </source>
</evidence>
<dbReference type="InterPro" id="IPR001245">
    <property type="entry name" value="Ser-Thr/Tyr_kinase_cat_dom"/>
</dbReference>
<name>A0ABR2I5S8_9EUKA</name>
<feature type="compositionally biased region" description="Polar residues" evidence="5">
    <location>
        <begin position="390"/>
        <end position="406"/>
    </location>
</feature>
<dbReference type="PROSITE" id="PS50011">
    <property type="entry name" value="PROTEIN_KINASE_DOM"/>
    <property type="match status" value="1"/>
</dbReference>
<feature type="compositionally biased region" description="Low complexity" evidence="5">
    <location>
        <begin position="521"/>
        <end position="548"/>
    </location>
</feature>
<feature type="region of interest" description="Disordered" evidence="5">
    <location>
        <begin position="516"/>
        <end position="555"/>
    </location>
</feature>
<sequence length="1103" mass="126474">MNCKPALRDYDMTGLQDFLVTINDFKIYTQIGRGGYGEVFVGIHIKTGRKVAIKKLIFSRLEGQDLIYFNREVQILASCNNHFLLPFIGYSNIYPYIIVTDFIPCGSLFEALRHKRGSPILTDTIKTKIALGIAIGMIVLHDKNIIHRDLKSLNILINEETLPKICDFGIARFSDSINPGSQQNFFTANIGTPHWMAPEILQSGHYTNKVDVFSYAVILWEMLTEDLPFKGMKEHYQVALKIVSGERNYLPPNTPSGLRDLISKLWSQDPNLRPDFREVYRCFASHEAFYEKTNSYEIDEFVKRFPMPEKPVPGEESHFNSDHGINSNKYSKQVDQNAESFEPIEYVDNSDFQNSTYKDSIKQKLSEGPSKPVRPPKEIQPVRLEPRSPTPQQVKTTITINQAPAATNQSSTNQQSTNNSNMTNMIHDNERNQSNKSEIIQTNATNMSDNLNKKENCNLEGEKKEKDAKPNNQYQFLYSSKYLTKDNIFLQYFTGQKQPSFLDGINNNEIIEEEEEENEIENIQNSSLNNNNNGKKRNQSTSNKSSSSSDDDENYNEILNGGDSSIVANFGQLSVRFHMLIKKITPNNSKELINTISLLLKIDNRSIVFATIFTEISLLVRKDPSFINLLIETKILDYLPFERIDLFKEILHIVVAVAKKEPELVTDKIMRNLFDIFTNNLRKQQLKINDESKKDFDRIIDAETKEAYTNSKKEIIITDELKLEVIPFLCILEQIGSNFRYRDAIFEMYKEKIDIFINFSQFIDIIFYLSQKFDNFTSLQKYKINVFFKAISLSSTDLDDKRHFDFLNIIQSGYRSLARLNNLKYSTIDIPVSEIFIHLKESGQFTIEGLIIISKLDFIPFSYLLIEALSSAINFSEKASLIVASIATKMSTSYSGGSSFIYKSKIWLQIPPQYGMKLILTLATNHDFYDDMITNIEMPKYLMKALRLSSSNSSTNNNSVVDEQKRIDLVCSAISFVRYSKKFKEYVDKYEEAGFLHTAVDYTICSNNEKCIDQGLLLFDQLFHDGVWYNDFSYFVEKITKVLANGPPKQVQRSVVVLLALGVMFPQSHPIMKDHAIGQIVSKISCNANSIGYRDNLIQILNQ</sequence>
<feature type="domain" description="Protein kinase" evidence="6">
    <location>
        <begin position="25"/>
        <end position="289"/>
    </location>
</feature>
<evidence type="ECO:0000256" key="1">
    <source>
        <dbReference type="ARBA" id="ARBA00022527"/>
    </source>
</evidence>
<dbReference type="InterPro" id="IPR011009">
    <property type="entry name" value="Kinase-like_dom_sf"/>
</dbReference>
<dbReference type="InterPro" id="IPR008271">
    <property type="entry name" value="Ser/Thr_kinase_AS"/>
</dbReference>
<protein>
    <recommendedName>
        <fullName evidence="6">Protein kinase domain-containing protein</fullName>
    </recommendedName>
</protein>
<dbReference type="SUPFAM" id="SSF56112">
    <property type="entry name" value="Protein kinase-like (PK-like)"/>
    <property type="match status" value="1"/>
</dbReference>
<feature type="binding site" evidence="4">
    <location>
        <position position="55"/>
    </location>
    <ligand>
        <name>ATP</name>
        <dbReference type="ChEBI" id="CHEBI:30616"/>
    </ligand>
</feature>
<evidence type="ECO:0000256" key="3">
    <source>
        <dbReference type="ARBA" id="ARBA00022840"/>
    </source>
</evidence>
<reference evidence="7 8" key="1">
    <citation type="submission" date="2024-04" db="EMBL/GenBank/DDBJ databases">
        <title>Tritrichomonas musculus Genome.</title>
        <authorList>
            <person name="Alves-Ferreira E."/>
            <person name="Grigg M."/>
            <person name="Lorenzi H."/>
            <person name="Galac M."/>
        </authorList>
    </citation>
    <scope>NUCLEOTIDE SEQUENCE [LARGE SCALE GENOMIC DNA]</scope>
    <source>
        <strain evidence="7 8">EAF2021</strain>
    </source>
</reference>
<organism evidence="7 8">
    <name type="scientific">Tritrichomonas musculus</name>
    <dbReference type="NCBI Taxonomy" id="1915356"/>
    <lineage>
        <taxon>Eukaryota</taxon>
        <taxon>Metamonada</taxon>
        <taxon>Parabasalia</taxon>
        <taxon>Tritrichomonadida</taxon>
        <taxon>Tritrichomonadidae</taxon>
        <taxon>Tritrichomonas</taxon>
    </lineage>
</organism>
<feature type="region of interest" description="Disordered" evidence="5">
    <location>
        <begin position="312"/>
        <end position="336"/>
    </location>
</feature>
<feature type="compositionally biased region" description="Low complexity" evidence="5">
    <location>
        <begin position="407"/>
        <end position="425"/>
    </location>
</feature>
<keyword evidence="1" id="KW-0723">Serine/threonine-protein kinase</keyword>
<dbReference type="PRINTS" id="PR00109">
    <property type="entry name" value="TYRKINASE"/>
</dbReference>
<evidence type="ECO:0000256" key="5">
    <source>
        <dbReference type="SAM" id="MobiDB-lite"/>
    </source>
</evidence>
<keyword evidence="1" id="KW-0418">Kinase</keyword>
<gene>
    <name evidence="7" type="ORF">M9Y10_012912</name>
</gene>
<keyword evidence="8" id="KW-1185">Reference proteome</keyword>
<dbReference type="Proteomes" id="UP001470230">
    <property type="component" value="Unassembled WGS sequence"/>
</dbReference>
<feature type="region of interest" description="Disordered" evidence="5">
    <location>
        <begin position="363"/>
        <end position="434"/>
    </location>
</feature>
<dbReference type="PANTHER" id="PTHR23257:SF958">
    <property type="entry name" value="SERINE_THREONINE-PROTEIN KINASE WNK4"/>
    <property type="match status" value="1"/>
</dbReference>
<evidence type="ECO:0000256" key="4">
    <source>
        <dbReference type="PROSITE-ProRule" id="PRU10141"/>
    </source>
</evidence>